<dbReference type="GO" id="GO:0009060">
    <property type="term" value="P:aerobic respiration"/>
    <property type="evidence" value="ECO:0007669"/>
    <property type="project" value="TreeGrafter"/>
</dbReference>
<feature type="transmembrane region" description="Helical" evidence="6">
    <location>
        <begin position="253"/>
        <end position="270"/>
    </location>
</feature>
<dbReference type="EMBL" id="UGQM01000001">
    <property type="protein sequence ID" value="STZ43095.1"/>
    <property type="molecule type" value="Genomic_DNA"/>
</dbReference>
<evidence type="ECO:0000313" key="7">
    <source>
        <dbReference type="EMBL" id="STZ43095.1"/>
    </source>
</evidence>
<feature type="transmembrane region" description="Helical" evidence="6">
    <location>
        <begin position="102"/>
        <end position="120"/>
    </location>
</feature>
<proteinExistence type="inferred from homology"/>
<accession>A0A378SL84</accession>
<feature type="transmembrane region" description="Helical" evidence="6">
    <location>
        <begin position="69"/>
        <end position="90"/>
    </location>
</feature>
<keyword evidence="3 6" id="KW-1133">Transmembrane helix</keyword>
<feature type="transmembrane region" description="Helical" evidence="6">
    <location>
        <begin position="227"/>
        <end position="247"/>
    </location>
</feature>
<comment type="similarity">
    <text evidence="5">Belongs to the complex I subunit 1 family.</text>
</comment>
<dbReference type="InterPro" id="IPR001694">
    <property type="entry name" value="NADH_UbQ_OxRdtase_su1/FPO"/>
</dbReference>
<keyword evidence="5" id="KW-0520">NAD</keyword>
<evidence type="ECO:0000256" key="1">
    <source>
        <dbReference type="ARBA" id="ARBA00004141"/>
    </source>
</evidence>
<dbReference type="GO" id="GO:0005886">
    <property type="term" value="C:plasma membrane"/>
    <property type="evidence" value="ECO:0007669"/>
    <property type="project" value="UniProtKB-SubCell"/>
</dbReference>
<dbReference type="GO" id="GO:0003954">
    <property type="term" value="F:NADH dehydrogenase activity"/>
    <property type="evidence" value="ECO:0007669"/>
    <property type="project" value="TreeGrafter"/>
</dbReference>
<evidence type="ECO:0000313" key="8">
    <source>
        <dbReference type="Proteomes" id="UP000254291"/>
    </source>
</evidence>
<dbReference type="PANTHER" id="PTHR11432:SF3">
    <property type="entry name" value="NADH-UBIQUINONE OXIDOREDUCTASE CHAIN 1"/>
    <property type="match status" value="1"/>
</dbReference>
<keyword evidence="7" id="KW-0560">Oxidoreductase</keyword>
<feature type="transmembrane region" description="Helical" evidence="6">
    <location>
        <begin position="140"/>
        <end position="160"/>
    </location>
</feature>
<evidence type="ECO:0000256" key="3">
    <source>
        <dbReference type="ARBA" id="ARBA00022989"/>
    </source>
</evidence>
<comment type="subcellular location">
    <subcellularLocation>
        <location evidence="5">Cell membrane</location>
        <topology evidence="5">Multi-pass membrane protein</topology>
    </subcellularLocation>
    <subcellularLocation>
        <location evidence="1">Membrane</location>
        <topology evidence="1">Multi-pass membrane protein</topology>
    </subcellularLocation>
</comment>
<dbReference type="RefSeq" id="WP_115327239.1">
    <property type="nucleotide sequence ID" value="NZ_JACKST010000093.1"/>
</dbReference>
<keyword evidence="2 5" id="KW-0812">Transmembrane</keyword>
<evidence type="ECO:0000256" key="2">
    <source>
        <dbReference type="ARBA" id="ARBA00022692"/>
    </source>
</evidence>
<sequence length="309" mass="32567">MPEVTTVGGAWALAAAALLAVLALFAASLDSALSARPHGAGGAVAAPLFEVARLMRQRRRTLVAADALLWRIGCIGPVVVASLMIVVVPLGHWTLLDLDVGVMWVNAVDVMMWAVVWLAGWGPNSVYSLIGGYRFLAHALGYELPLMFALVAPAIAAGSLRVGDVATAQHDLWFVVWMPVAFVAYCLGVLAFSVWGPFAPALGADIAGGVTAELSGVDRLVFVAGRYAVLVAGAAFAVPMFLGGGAGPLLPDWMWSVVKTVALLSLLVWLRRAVPALRPDKFMEIGWVVLLPAVLAQDLVVAVIAIWRS</sequence>
<gene>
    <name evidence="7" type="primary">nuoH_2</name>
    <name evidence="7" type="ORF">NCTC10742_02312</name>
</gene>
<keyword evidence="4 6" id="KW-0472">Membrane</keyword>
<feature type="transmembrane region" description="Helical" evidence="6">
    <location>
        <begin position="282"/>
        <end position="307"/>
    </location>
</feature>
<organism evidence="7 8">
    <name type="scientific">Mycolicibacterium gilvum</name>
    <dbReference type="NCBI Taxonomy" id="1804"/>
    <lineage>
        <taxon>Bacteria</taxon>
        <taxon>Bacillati</taxon>
        <taxon>Actinomycetota</taxon>
        <taxon>Actinomycetes</taxon>
        <taxon>Mycobacteriales</taxon>
        <taxon>Mycobacteriaceae</taxon>
        <taxon>Mycolicibacterium</taxon>
    </lineage>
</organism>
<name>A0A378SL84_9MYCO</name>
<protein>
    <submittedName>
        <fullName evidence="7">Respiratory-chain NADH dehydrogenase subunit 1</fullName>
        <ecNumber evidence="7">1.6.5.11</ecNumber>
    </submittedName>
</protein>
<reference evidence="7 8" key="1">
    <citation type="submission" date="2018-06" db="EMBL/GenBank/DDBJ databases">
        <authorList>
            <consortium name="Pathogen Informatics"/>
            <person name="Doyle S."/>
        </authorList>
    </citation>
    <scope>NUCLEOTIDE SEQUENCE [LARGE SCALE GENOMIC DNA]</scope>
    <source>
        <strain evidence="7 8">NCTC10742</strain>
    </source>
</reference>
<dbReference type="PANTHER" id="PTHR11432">
    <property type="entry name" value="NADH DEHYDROGENASE SUBUNIT 1"/>
    <property type="match status" value="1"/>
</dbReference>
<evidence type="ECO:0000256" key="6">
    <source>
        <dbReference type="SAM" id="Phobius"/>
    </source>
</evidence>
<dbReference type="AlphaFoldDB" id="A0A378SL84"/>
<dbReference type="Pfam" id="PF00146">
    <property type="entry name" value="NADHdh"/>
    <property type="match status" value="1"/>
</dbReference>
<dbReference type="EC" id="1.6.5.11" evidence="7"/>
<feature type="transmembrane region" description="Helical" evidence="6">
    <location>
        <begin position="172"/>
        <end position="192"/>
    </location>
</feature>
<evidence type="ECO:0000256" key="4">
    <source>
        <dbReference type="ARBA" id="ARBA00023136"/>
    </source>
</evidence>
<evidence type="ECO:0000256" key="5">
    <source>
        <dbReference type="RuleBase" id="RU000471"/>
    </source>
</evidence>
<dbReference type="Proteomes" id="UP000254291">
    <property type="component" value="Unassembled WGS sequence"/>
</dbReference>